<evidence type="ECO:0000313" key="3">
    <source>
        <dbReference type="EMBL" id="CAB3226779.1"/>
    </source>
</evidence>
<evidence type="ECO:0000256" key="1">
    <source>
        <dbReference type="SAM" id="Phobius"/>
    </source>
</evidence>
<dbReference type="InterPro" id="IPR033331">
    <property type="entry name" value="TMEM127"/>
</dbReference>
<evidence type="ECO:0000313" key="5">
    <source>
        <dbReference type="Proteomes" id="UP000494106"/>
    </source>
</evidence>
<dbReference type="Pfam" id="PF20517">
    <property type="entry name" value="TMEM127"/>
    <property type="match status" value="1"/>
</dbReference>
<feature type="transmembrane region" description="Helical" evidence="1">
    <location>
        <begin position="21"/>
        <end position="41"/>
    </location>
</feature>
<evidence type="ECO:0000259" key="2">
    <source>
        <dbReference type="Pfam" id="PF20517"/>
    </source>
</evidence>
<comment type="caution">
    <text evidence="4">The sequence shown here is derived from an EMBL/GenBank/DDBJ whole genome shotgun (WGS) entry which is preliminary data.</text>
</comment>
<dbReference type="InterPro" id="IPR046795">
    <property type="entry name" value="TMEM127_TM"/>
</dbReference>
<dbReference type="Proteomes" id="UP000494256">
    <property type="component" value="Unassembled WGS sequence"/>
</dbReference>
<evidence type="ECO:0000313" key="6">
    <source>
        <dbReference type="Proteomes" id="UP000494256"/>
    </source>
</evidence>
<organism evidence="4 6">
    <name type="scientific">Arctia plantaginis</name>
    <name type="common">Wood tiger moth</name>
    <name type="synonym">Phalaena plantaginis</name>
    <dbReference type="NCBI Taxonomy" id="874455"/>
    <lineage>
        <taxon>Eukaryota</taxon>
        <taxon>Metazoa</taxon>
        <taxon>Ecdysozoa</taxon>
        <taxon>Arthropoda</taxon>
        <taxon>Hexapoda</taxon>
        <taxon>Insecta</taxon>
        <taxon>Pterygota</taxon>
        <taxon>Neoptera</taxon>
        <taxon>Endopterygota</taxon>
        <taxon>Lepidoptera</taxon>
        <taxon>Glossata</taxon>
        <taxon>Ditrysia</taxon>
        <taxon>Noctuoidea</taxon>
        <taxon>Erebidae</taxon>
        <taxon>Arctiinae</taxon>
        <taxon>Arctia</taxon>
    </lineage>
</organism>
<dbReference type="EMBL" id="CADEBC010000232">
    <property type="protein sequence ID" value="CAB3226779.1"/>
    <property type="molecule type" value="Genomic_DNA"/>
</dbReference>
<reference evidence="5 6" key="1">
    <citation type="submission" date="2020-04" db="EMBL/GenBank/DDBJ databases">
        <authorList>
            <person name="Wallbank WR R."/>
            <person name="Pardo Diaz C."/>
            <person name="Kozak K."/>
            <person name="Martin S."/>
            <person name="Jiggins C."/>
            <person name="Moest M."/>
            <person name="Warren A I."/>
            <person name="Byers J.R.P. K."/>
            <person name="Montejo-Kovacevich G."/>
            <person name="Yen C E."/>
        </authorList>
    </citation>
    <scope>NUCLEOTIDE SEQUENCE [LARGE SCALE GENOMIC DNA]</scope>
</reference>
<proteinExistence type="predicted"/>
<dbReference type="GO" id="GO:0008285">
    <property type="term" value="P:negative regulation of cell population proliferation"/>
    <property type="evidence" value="ECO:0007669"/>
    <property type="project" value="InterPro"/>
</dbReference>
<accession>A0A8S1BD07</accession>
<gene>
    <name evidence="4" type="ORF">APLA_LOCUS14942</name>
    <name evidence="3" type="ORF">APLA_LOCUS3080</name>
</gene>
<keyword evidence="1" id="KW-0812">Transmembrane</keyword>
<protein>
    <recommendedName>
        <fullName evidence="2">Transmembrane protein 127 transmembrane region domain-containing protein</fullName>
    </recommendedName>
</protein>
<keyword evidence="1" id="KW-1133">Transmembrane helix</keyword>
<sequence length="282" mass="31302">MGCLTWIRGFKLSFPFKDKELNKIAAFFNISTFLLTCAALVQPSWFRIKGLHCSQHLSLSQFFSFDDDDDDEITLTKDEFDQLNRLPDFAGYPPCTTPETISLMRVLILLCFMVLLCSCIGTLINLTSLNSRAIKMLRRNAIPSILCVFWVIAIVGVCYYTTVVLGNANNSDPNTIQVDYEYGFYTITGAGALALLASAANLWGAPLSSDEDIQRRNLMEDWDGYEAHSVGPTPAVPTLPPYTPSADYVPTINPPYAPPVLGSQQYFPFDDLSVLPPPPYSP</sequence>
<dbReference type="GO" id="GO:0032007">
    <property type="term" value="P:negative regulation of TOR signaling"/>
    <property type="evidence" value="ECO:0007669"/>
    <property type="project" value="InterPro"/>
</dbReference>
<dbReference type="Proteomes" id="UP000494106">
    <property type="component" value="Unassembled WGS sequence"/>
</dbReference>
<feature type="domain" description="Transmembrane protein 127 transmembrane region" evidence="2">
    <location>
        <begin position="95"/>
        <end position="203"/>
    </location>
</feature>
<keyword evidence="1" id="KW-0472">Membrane</keyword>
<feature type="transmembrane region" description="Helical" evidence="1">
    <location>
        <begin position="182"/>
        <end position="205"/>
    </location>
</feature>
<dbReference type="Gene3D" id="1.20.140.150">
    <property type="match status" value="1"/>
</dbReference>
<feature type="transmembrane region" description="Helical" evidence="1">
    <location>
        <begin position="106"/>
        <end position="129"/>
    </location>
</feature>
<feature type="transmembrane region" description="Helical" evidence="1">
    <location>
        <begin position="141"/>
        <end position="162"/>
    </location>
</feature>
<dbReference type="PANTHER" id="PTHR28358">
    <property type="entry name" value="TRANSMEMBRANE PROTEIN 127"/>
    <property type="match status" value="1"/>
</dbReference>
<dbReference type="GO" id="GO:0016020">
    <property type="term" value="C:membrane"/>
    <property type="evidence" value="ECO:0007669"/>
    <property type="project" value="TreeGrafter"/>
</dbReference>
<keyword evidence="5" id="KW-1185">Reference proteome</keyword>
<name>A0A8S1BD07_ARCPL</name>
<dbReference type="PANTHER" id="PTHR28358:SF1">
    <property type="entry name" value="TRANSMEMBRANE PROTEIN 127"/>
    <property type="match status" value="1"/>
</dbReference>
<dbReference type="AlphaFoldDB" id="A0A8S1BD07"/>
<evidence type="ECO:0000313" key="4">
    <source>
        <dbReference type="EMBL" id="CAB3254790.1"/>
    </source>
</evidence>
<dbReference type="EMBL" id="CADEBD010000422">
    <property type="protein sequence ID" value="CAB3254790.1"/>
    <property type="molecule type" value="Genomic_DNA"/>
</dbReference>
<dbReference type="OrthoDB" id="10030622at2759"/>